<feature type="region of interest" description="Disordered" evidence="1">
    <location>
        <begin position="33"/>
        <end position="97"/>
    </location>
</feature>
<name>A0A2Z3H643_9BACT</name>
<evidence type="ECO:0000256" key="1">
    <source>
        <dbReference type="SAM" id="MobiDB-lite"/>
    </source>
</evidence>
<proteinExistence type="predicted"/>
<dbReference type="InterPro" id="IPR052344">
    <property type="entry name" value="Transposase-related"/>
</dbReference>
<feature type="compositionally biased region" description="Basic residues" evidence="1">
    <location>
        <begin position="49"/>
        <end position="58"/>
    </location>
</feature>
<gene>
    <name evidence="3" type="ORF">C1280_08810</name>
</gene>
<accession>A0A2Z3H643</accession>
<dbReference type="Pfam" id="PF13005">
    <property type="entry name" value="zf-IS66"/>
    <property type="match status" value="1"/>
</dbReference>
<feature type="compositionally biased region" description="Basic and acidic residues" evidence="1">
    <location>
        <begin position="33"/>
        <end position="48"/>
    </location>
</feature>
<protein>
    <recommendedName>
        <fullName evidence="2">Transposase IS66 zinc-finger binding domain-containing protein</fullName>
    </recommendedName>
</protein>
<sequence length="207" mass="23070">MDAPLPDPGAPLPTDVAALHALVRALLAEGTRLRAENAELKTKLDAATKHRFGRRSERKKPAPADPKPARRRDEHGRSVLPEHLERRDVVHDPTDEQKRCPACGRARECIGEQTAEQLDLDPPRFFVLRTRKRSCACRQCDPTAVKLRVAGKNRTARAHRWVGIGDADFPYVVFDFTTGYTADGPRAFFDGYAGYLQADALAQYEGL</sequence>
<organism evidence="3 4">
    <name type="scientific">Gemmata obscuriglobus</name>
    <dbReference type="NCBI Taxonomy" id="114"/>
    <lineage>
        <taxon>Bacteria</taxon>
        <taxon>Pseudomonadati</taxon>
        <taxon>Planctomycetota</taxon>
        <taxon>Planctomycetia</taxon>
        <taxon>Gemmatales</taxon>
        <taxon>Gemmataceae</taxon>
        <taxon>Gemmata</taxon>
    </lineage>
</organism>
<dbReference type="PANTHER" id="PTHR33678:SF1">
    <property type="entry name" value="BLL1576 PROTEIN"/>
    <property type="match status" value="1"/>
</dbReference>
<evidence type="ECO:0000259" key="2">
    <source>
        <dbReference type="Pfam" id="PF13005"/>
    </source>
</evidence>
<dbReference type="PANTHER" id="PTHR33678">
    <property type="entry name" value="BLL1576 PROTEIN"/>
    <property type="match status" value="1"/>
</dbReference>
<feature type="compositionally biased region" description="Basic and acidic residues" evidence="1">
    <location>
        <begin position="59"/>
        <end position="97"/>
    </location>
</feature>
<dbReference type="AlphaFoldDB" id="A0A2Z3H643"/>
<reference evidence="3 4" key="1">
    <citation type="submission" date="2018-01" db="EMBL/GenBank/DDBJ databases">
        <title>G. obscuriglobus.</title>
        <authorList>
            <person name="Franke J."/>
            <person name="Blomberg W."/>
            <person name="Selmecki A."/>
        </authorList>
    </citation>
    <scope>NUCLEOTIDE SEQUENCE [LARGE SCALE GENOMIC DNA]</scope>
    <source>
        <strain evidence="3 4">DSM 5831</strain>
    </source>
</reference>
<dbReference type="OrthoDB" id="291795at2"/>
<dbReference type="EMBL" id="CP025958">
    <property type="protein sequence ID" value="AWM37114.1"/>
    <property type="molecule type" value="Genomic_DNA"/>
</dbReference>
<dbReference type="Proteomes" id="UP000245802">
    <property type="component" value="Chromosome"/>
</dbReference>
<keyword evidence="4" id="KW-1185">Reference proteome</keyword>
<dbReference type="KEGG" id="gog:C1280_08810"/>
<feature type="domain" description="Transposase IS66 zinc-finger binding" evidence="2">
    <location>
        <begin position="98"/>
        <end position="141"/>
    </location>
</feature>
<dbReference type="InterPro" id="IPR024474">
    <property type="entry name" value="Znf_dom_IS66"/>
</dbReference>
<evidence type="ECO:0000313" key="3">
    <source>
        <dbReference type="EMBL" id="AWM37114.1"/>
    </source>
</evidence>
<evidence type="ECO:0000313" key="4">
    <source>
        <dbReference type="Proteomes" id="UP000245802"/>
    </source>
</evidence>